<name>A0A914NZ70_9BILA</name>
<accession>A0A914NZ70</accession>
<protein>
    <submittedName>
        <fullName evidence="2">Uncharacterized protein</fullName>
    </submittedName>
</protein>
<evidence type="ECO:0000313" key="2">
    <source>
        <dbReference type="WBParaSite" id="PDA_v2.g10764.t1"/>
    </source>
</evidence>
<proteinExistence type="predicted"/>
<dbReference type="WBParaSite" id="PDA_v2.g10764.t1">
    <property type="protein sequence ID" value="PDA_v2.g10764.t1"/>
    <property type="gene ID" value="PDA_v2.g10764"/>
</dbReference>
<dbReference type="Proteomes" id="UP000887578">
    <property type="component" value="Unplaced"/>
</dbReference>
<sequence length="171" mass="19671">MPPKVQQSKSQYYEGKWDKIVMKMLRAEVAKNPVTGADLAKGLDFYFHAAMEFAKQLEHEFQISENEQEKRIPSTHHMKSTISSSAKLVEVPQPHLVTKKQITNKVSEMVDDIEQNKFSNEEKGFGENDRFVDYSKQNLNTIKRPSLQHEFAKIPIERRVASAASSFNSNR</sequence>
<dbReference type="AlphaFoldDB" id="A0A914NZ70"/>
<evidence type="ECO:0000313" key="1">
    <source>
        <dbReference type="Proteomes" id="UP000887578"/>
    </source>
</evidence>
<organism evidence="1 2">
    <name type="scientific">Panagrolaimus davidi</name>
    <dbReference type="NCBI Taxonomy" id="227884"/>
    <lineage>
        <taxon>Eukaryota</taxon>
        <taxon>Metazoa</taxon>
        <taxon>Ecdysozoa</taxon>
        <taxon>Nematoda</taxon>
        <taxon>Chromadorea</taxon>
        <taxon>Rhabditida</taxon>
        <taxon>Tylenchina</taxon>
        <taxon>Panagrolaimomorpha</taxon>
        <taxon>Panagrolaimoidea</taxon>
        <taxon>Panagrolaimidae</taxon>
        <taxon>Panagrolaimus</taxon>
    </lineage>
</organism>
<keyword evidence="1" id="KW-1185">Reference proteome</keyword>
<reference evidence="2" key="1">
    <citation type="submission" date="2022-11" db="UniProtKB">
        <authorList>
            <consortium name="WormBaseParasite"/>
        </authorList>
    </citation>
    <scope>IDENTIFICATION</scope>
</reference>